<feature type="transmembrane region" description="Helical" evidence="1">
    <location>
        <begin position="55"/>
        <end position="77"/>
    </location>
</feature>
<organism evidence="2 3">
    <name type="scientific">Oleidesulfovibrio alaskensis (strain ATCC BAA-1058 / DSM 17464 / G20)</name>
    <name type="common">Desulfovibrio alaskensis</name>
    <dbReference type="NCBI Taxonomy" id="207559"/>
    <lineage>
        <taxon>Bacteria</taxon>
        <taxon>Pseudomonadati</taxon>
        <taxon>Thermodesulfobacteriota</taxon>
        <taxon>Desulfovibrionia</taxon>
        <taxon>Desulfovibrionales</taxon>
        <taxon>Desulfovibrionaceae</taxon>
        <taxon>Oleidesulfovibrio</taxon>
    </lineage>
</organism>
<feature type="transmembrane region" description="Helical" evidence="1">
    <location>
        <begin position="89"/>
        <end position="106"/>
    </location>
</feature>
<reference evidence="2 3" key="1">
    <citation type="journal article" date="2011" name="J. Bacteriol.">
        <title>Complete genome sequence and updated annotation of Desulfovibrio alaskensis G20.</title>
        <authorList>
            <person name="Hauser L.J."/>
            <person name="Land M.L."/>
            <person name="Brown S.D."/>
            <person name="Larimer F."/>
            <person name="Keller K.L."/>
            <person name="Rapp-Giles B.J."/>
            <person name="Price M.N."/>
            <person name="Lin M."/>
            <person name="Bruce D.C."/>
            <person name="Detter J.C."/>
            <person name="Tapia R."/>
            <person name="Han C.S."/>
            <person name="Goodwin L.A."/>
            <person name="Cheng J.F."/>
            <person name="Pitluck S."/>
            <person name="Copeland A."/>
            <person name="Lucas S."/>
            <person name="Nolan M."/>
            <person name="Lapidus A.L."/>
            <person name="Palumbo A.V."/>
            <person name="Wall J.D."/>
        </authorList>
    </citation>
    <scope>NUCLEOTIDE SEQUENCE [LARGE SCALE GENOMIC DNA]</scope>
    <source>
        <strain evidence="3">ATCC BAA 1058 / DSM 17464 / G20</strain>
    </source>
</reference>
<keyword evidence="1" id="KW-0472">Membrane</keyword>
<dbReference type="Proteomes" id="UP000002710">
    <property type="component" value="Chromosome"/>
</dbReference>
<gene>
    <name evidence="2" type="ordered locus">Dde_0656</name>
</gene>
<evidence type="ECO:0000313" key="2">
    <source>
        <dbReference type="EMBL" id="ABB37457.1"/>
    </source>
</evidence>
<sequence>MNNPAPQHRFIRVVWPAAVTLLAVTGIAQMPVFKRYYIADIPGLAWTADPMTTHLLHYLGAVVLLAAGGWMTAVFLLQQRSRWQLTTAGVWRLGLLLGLAATGYLRVVKNLPEFYWPPVTTMIIDWSHLGLAALLGLASLAFRMTGRGAWLAPRR</sequence>
<proteinExistence type="predicted"/>
<dbReference type="KEGG" id="dde:Dde_0656"/>
<dbReference type="AlphaFoldDB" id="Q315D9"/>
<name>Q315D9_OLEA2</name>
<dbReference type="EMBL" id="CP000112">
    <property type="protein sequence ID" value="ABB37457.1"/>
    <property type="molecule type" value="Genomic_DNA"/>
</dbReference>
<dbReference type="RefSeq" id="WP_011366750.1">
    <property type="nucleotide sequence ID" value="NC_007519.1"/>
</dbReference>
<keyword evidence="1" id="KW-0812">Transmembrane</keyword>
<accession>Q315D9</accession>
<dbReference type="HOGENOM" id="CLU_141515_0_0_7"/>
<evidence type="ECO:0000256" key="1">
    <source>
        <dbReference type="SAM" id="Phobius"/>
    </source>
</evidence>
<protein>
    <submittedName>
        <fullName evidence="2">4Fe-4S ferredoxin iron-sulfur binding domain protein</fullName>
    </submittedName>
</protein>
<evidence type="ECO:0000313" key="3">
    <source>
        <dbReference type="Proteomes" id="UP000002710"/>
    </source>
</evidence>
<keyword evidence="3" id="KW-1185">Reference proteome</keyword>
<feature type="transmembrane region" description="Helical" evidence="1">
    <location>
        <begin position="126"/>
        <end position="145"/>
    </location>
</feature>
<keyword evidence="1" id="KW-1133">Transmembrane helix</keyword>
<dbReference type="STRING" id="207559.Dde_0656"/>
<dbReference type="eggNOG" id="COG0437">
    <property type="taxonomic scope" value="Bacteria"/>
</dbReference>
<feature type="transmembrane region" description="Helical" evidence="1">
    <location>
        <begin position="12"/>
        <end position="33"/>
    </location>
</feature>